<keyword evidence="5" id="KW-1185">Reference proteome</keyword>
<geneLocation type="plasmid" evidence="4 5">
    <name>pJCM12687</name>
</geneLocation>
<organism evidence="4 5">
    <name type="scientific">Mycobacterium branderi</name>
    <dbReference type="NCBI Taxonomy" id="43348"/>
    <lineage>
        <taxon>Bacteria</taxon>
        <taxon>Bacillati</taxon>
        <taxon>Actinomycetota</taxon>
        <taxon>Actinomycetes</taxon>
        <taxon>Mycobacteriales</taxon>
        <taxon>Mycobacteriaceae</taxon>
        <taxon>Mycobacterium</taxon>
    </lineage>
</organism>
<dbReference type="Gene3D" id="1.10.260.40">
    <property type="entry name" value="lambda repressor-like DNA-binding domains"/>
    <property type="match status" value="1"/>
</dbReference>
<dbReference type="SUPFAM" id="SSF47413">
    <property type="entry name" value="lambda repressor-like DNA-binding domains"/>
    <property type="match status" value="1"/>
</dbReference>
<dbReference type="InterPro" id="IPR000253">
    <property type="entry name" value="FHA_dom"/>
</dbReference>
<dbReference type="RefSeq" id="WP_139799587.1">
    <property type="nucleotide sequence ID" value="NZ_AP022607.1"/>
</dbReference>
<dbReference type="PROSITE" id="PS50006">
    <property type="entry name" value="FHA_DOMAIN"/>
    <property type="match status" value="1"/>
</dbReference>
<dbReference type="Proteomes" id="UP000467379">
    <property type="component" value="Plasmid pJCM12687"/>
</dbReference>
<dbReference type="SUPFAM" id="SSF49879">
    <property type="entry name" value="SMAD/FHA domain"/>
    <property type="match status" value="1"/>
</dbReference>
<keyword evidence="1" id="KW-0597">Phosphoprotein</keyword>
<evidence type="ECO:0000259" key="3">
    <source>
        <dbReference type="PROSITE" id="PS50006"/>
    </source>
</evidence>
<feature type="compositionally biased region" description="Low complexity" evidence="2">
    <location>
        <begin position="114"/>
        <end position="124"/>
    </location>
</feature>
<dbReference type="InterPro" id="IPR008984">
    <property type="entry name" value="SMAD_FHA_dom_sf"/>
</dbReference>
<evidence type="ECO:0000256" key="1">
    <source>
        <dbReference type="ARBA" id="ARBA00022553"/>
    </source>
</evidence>
<evidence type="ECO:0000313" key="4">
    <source>
        <dbReference type="EMBL" id="BBZ15197.1"/>
    </source>
</evidence>
<keyword evidence="4" id="KW-0614">Plasmid</keyword>
<gene>
    <name evidence="4" type="ORF">MBRA_53920</name>
</gene>
<dbReference type="EMBL" id="AP022607">
    <property type="protein sequence ID" value="BBZ15197.1"/>
    <property type="molecule type" value="Genomic_DNA"/>
</dbReference>
<dbReference type="Pfam" id="PF00498">
    <property type="entry name" value="FHA"/>
    <property type="match status" value="1"/>
</dbReference>
<dbReference type="InterPro" id="IPR001387">
    <property type="entry name" value="Cro/C1-type_HTH"/>
</dbReference>
<feature type="domain" description="FHA" evidence="3">
    <location>
        <begin position="33"/>
        <end position="81"/>
    </location>
</feature>
<sequence length="371" mass="39356">MTTTDHPVSAPAPTLAVRIGHESRTLDPVAGVAVLGRDATATVRLNDDRISRSHLRLEPYRDGWQVIDTSSNGMFVDGVRRSSVFVTAATTIHLGAPDGIPVTLTPSDPLEATGLAPGAPGLAPEADEEERWDEQGEIDPDVARAGRAVAARRRELDITQRSLARDKIINAGTLIAFEKGRSWPRRGTLAKLEEVLNWPPGTIARIRNGAPPAAQDPESTEVMTDTVQAPLMAEAVDLAMHTISAALAALPKPTDPDFTPKASTILADLRKLETVAANAARGAKGAPSVVLALSTVRRTYNELMLRAARSPAATLGQRLYGARHSAELNIEEAANAAGLPVAVLQDAESERPIPPDAARALETLIAQLSIN</sequence>
<name>A0ABN6BBP5_9MYCO</name>
<feature type="region of interest" description="Disordered" evidence="2">
    <location>
        <begin position="114"/>
        <end position="134"/>
    </location>
</feature>
<accession>A0ABN6BBP5</accession>
<evidence type="ECO:0000313" key="5">
    <source>
        <dbReference type="Proteomes" id="UP000467379"/>
    </source>
</evidence>
<dbReference type="Pfam" id="PF01381">
    <property type="entry name" value="HTH_3"/>
    <property type="match status" value="1"/>
</dbReference>
<dbReference type="CDD" id="cd00093">
    <property type="entry name" value="HTH_XRE"/>
    <property type="match status" value="1"/>
</dbReference>
<reference evidence="4 5" key="1">
    <citation type="journal article" date="2019" name="Emerg. Microbes Infect.">
        <title>Comprehensive subspecies identification of 175 nontuberculous mycobacteria species based on 7547 genomic profiles.</title>
        <authorList>
            <person name="Matsumoto Y."/>
            <person name="Kinjo T."/>
            <person name="Motooka D."/>
            <person name="Nabeya D."/>
            <person name="Jung N."/>
            <person name="Uechi K."/>
            <person name="Horii T."/>
            <person name="Iida T."/>
            <person name="Fujita J."/>
            <person name="Nakamura S."/>
        </authorList>
    </citation>
    <scope>NUCLEOTIDE SEQUENCE [LARGE SCALE GENOMIC DNA]</scope>
    <source>
        <strain evidence="4 5">JCM 12687</strain>
        <plasmid evidence="4">pJCM12687</plasmid>
    </source>
</reference>
<proteinExistence type="predicted"/>
<dbReference type="SMART" id="SM00240">
    <property type="entry name" value="FHA"/>
    <property type="match status" value="1"/>
</dbReference>
<dbReference type="InterPro" id="IPR010982">
    <property type="entry name" value="Lambda_DNA-bd_dom_sf"/>
</dbReference>
<protein>
    <recommendedName>
        <fullName evidence="3">FHA domain-containing protein</fullName>
    </recommendedName>
</protein>
<feature type="compositionally biased region" description="Acidic residues" evidence="2">
    <location>
        <begin position="125"/>
        <end position="134"/>
    </location>
</feature>
<evidence type="ECO:0000256" key="2">
    <source>
        <dbReference type="SAM" id="MobiDB-lite"/>
    </source>
</evidence>
<dbReference type="Gene3D" id="2.60.200.20">
    <property type="match status" value="1"/>
</dbReference>